<dbReference type="GeneID" id="54467176"/>
<accession>A0A6A6Y0X5</accession>
<dbReference type="EMBL" id="MU003724">
    <property type="protein sequence ID" value="KAF2802300.1"/>
    <property type="molecule type" value="Genomic_DNA"/>
</dbReference>
<dbReference type="GO" id="GO:0051118">
    <property type="term" value="F:glucan endo-1,3-alpha-glucosidase activity"/>
    <property type="evidence" value="ECO:0007669"/>
    <property type="project" value="InterPro"/>
</dbReference>
<evidence type="ECO:0000313" key="2">
    <source>
        <dbReference type="Proteomes" id="UP000504636"/>
    </source>
</evidence>
<dbReference type="OrthoDB" id="3257981at2759"/>
<proteinExistence type="predicted"/>
<dbReference type="InterPro" id="IPR005197">
    <property type="entry name" value="Glyco_hydro_71"/>
</dbReference>
<dbReference type="Pfam" id="PF03659">
    <property type="entry name" value="Glyco_hydro_71"/>
    <property type="match status" value="1"/>
</dbReference>
<gene>
    <name evidence="1 3" type="ORF">BDZ99DRAFT_527667</name>
</gene>
<evidence type="ECO:0000313" key="3">
    <source>
        <dbReference type="RefSeq" id="XP_033569264.1"/>
    </source>
</evidence>
<organism evidence="1">
    <name type="scientific">Mytilinidion resinicola</name>
    <dbReference type="NCBI Taxonomy" id="574789"/>
    <lineage>
        <taxon>Eukaryota</taxon>
        <taxon>Fungi</taxon>
        <taxon>Dikarya</taxon>
        <taxon>Ascomycota</taxon>
        <taxon>Pezizomycotina</taxon>
        <taxon>Dothideomycetes</taxon>
        <taxon>Pleosporomycetidae</taxon>
        <taxon>Mytilinidiales</taxon>
        <taxon>Mytilinidiaceae</taxon>
        <taxon>Mytilinidion</taxon>
    </lineage>
</organism>
<reference evidence="1 3" key="1">
    <citation type="journal article" date="2020" name="Stud. Mycol.">
        <title>101 Dothideomycetes genomes: a test case for predicting lifestyles and emergence of pathogens.</title>
        <authorList>
            <person name="Haridas S."/>
            <person name="Albert R."/>
            <person name="Binder M."/>
            <person name="Bloem J."/>
            <person name="Labutti K."/>
            <person name="Salamov A."/>
            <person name="Andreopoulos B."/>
            <person name="Baker S."/>
            <person name="Barry K."/>
            <person name="Bills G."/>
            <person name="Bluhm B."/>
            <person name="Cannon C."/>
            <person name="Castanera R."/>
            <person name="Culley D."/>
            <person name="Daum C."/>
            <person name="Ezra D."/>
            <person name="Gonzalez J."/>
            <person name="Henrissat B."/>
            <person name="Kuo A."/>
            <person name="Liang C."/>
            <person name="Lipzen A."/>
            <person name="Lutzoni F."/>
            <person name="Magnuson J."/>
            <person name="Mondo S."/>
            <person name="Nolan M."/>
            <person name="Ohm R."/>
            <person name="Pangilinan J."/>
            <person name="Park H.-J."/>
            <person name="Ramirez L."/>
            <person name="Alfaro M."/>
            <person name="Sun H."/>
            <person name="Tritt A."/>
            <person name="Yoshinaga Y."/>
            <person name="Zwiers L.-H."/>
            <person name="Turgeon B."/>
            <person name="Goodwin S."/>
            <person name="Spatafora J."/>
            <person name="Crous P."/>
            <person name="Grigoriev I."/>
        </authorList>
    </citation>
    <scope>NUCLEOTIDE SEQUENCE</scope>
    <source>
        <strain evidence="1 3">CBS 304.34</strain>
    </source>
</reference>
<reference evidence="3" key="2">
    <citation type="submission" date="2020-04" db="EMBL/GenBank/DDBJ databases">
        <authorList>
            <consortium name="NCBI Genome Project"/>
        </authorList>
    </citation>
    <scope>NUCLEOTIDE SEQUENCE</scope>
    <source>
        <strain evidence="3">CBS 304.34</strain>
    </source>
</reference>
<dbReference type="Proteomes" id="UP000504636">
    <property type="component" value="Unplaced"/>
</dbReference>
<reference evidence="3" key="3">
    <citation type="submission" date="2025-04" db="UniProtKB">
        <authorList>
            <consortium name="RefSeq"/>
        </authorList>
    </citation>
    <scope>IDENTIFICATION</scope>
    <source>
        <strain evidence="3">CBS 304.34</strain>
    </source>
</reference>
<dbReference type="AlphaFoldDB" id="A0A6A6Y0X5"/>
<keyword evidence="2" id="KW-1185">Reference proteome</keyword>
<sequence>MVSTFSDGAVNETDWLHWKNVEFGGQVYFIPNIGEKTAGYYTSDPGWWAYWGPPIDGVFGWESAWPVEGATNQADVSIDNQVMGGSSKYPNGTVGHGKTYMIGLSLLQYKNAYNTNLYHAGELNLPKRMANIISMPHVPDFVQIQTWNDGPEGHYIGSIWDEQSDYKQTLSTSYCPNENYGFYDTKIAGYSSGADQVNYAISVPSSSTGLKVRYNSGTTQNLKPGLNYGSFPISTGGQTLEVIDGSSKVIVGGTGTYCVSGNCPEGFYNYNPQMVGLTVGGATNSACHQAGSQSVTSPGEFFEVYEPDCSGDQIEWACVTCNDATVNDPTKDPFDRWKASYADDFWLQASDWYYQDYRHNNPELGLLRGNRAAAVIWKFGGTNAPQQMGDCALVDDGQCPGLKCGDLTAPAVQACFGRLVEPNLHNYFNKQYDVLTHVSLSLSLTVGDFQQGFAPAKKEDDVFAKLQQVMSYLGICIGVASSELWSKVIEDPKMWKELAEDGKKAETIHTGVDTLIQTAEKGDVANIEALDKLLDKLTDYIQMNLNSTLKYLFGGDQDNNVAMVSVLKGGQWLANSGDSDAPFQALKGIEQLNGTIWGKLTKEDIAISSYMGYQLNGNKNGYTVSTDATSYFTDGAGTKGLYPFTAGLRTPGYYSYPICGTNEAYRN</sequence>
<protein>
    <submittedName>
        <fullName evidence="1 3">Uncharacterized protein</fullName>
    </submittedName>
</protein>
<name>A0A6A6Y0X5_9PEZI</name>
<evidence type="ECO:0000313" key="1">
    <source>
        <dbReference type="EMBL" id="KAF2802300.1"/>
    </source>
</evidence>
<dbReference type="RefSeq" id="XP_033569264.1">
    <property type="nucleotide sequence ID" value="XM_033726283.1"/>
</dbReference>